<comment type="subcellular location">
    <subcellularLocation>
        <location evidence="1">Endomembrane system</location>
        <topology evidence="1">Multi-pass membrane protein</topology>
    </subcellularLocation>
</comment>
<organism evidence="7 8">
    <name type="scientific">Halobacillus yeomjeoni</name>
    <dbReference type="NCBI Taxonomy" id="311194"/>
    <lineage>
        <taxon>Bacteria</taxon>
        <taxon>Bacillati</taxon>
        <taxon>Bacillota</taxon>
        <taxon>Bacilli</taxon>
        <taxon>Bacillales</taxon>
        <taxon>Bacillaceae</taxon>
        <taxon>Halobacillus</taxon>
    </lineage>
</organism>
<evidence type="ECO:0000256" key="1">
    <source>
        <dbReference type="ARBA" id="ARBA00004127"/>
    </source>
</evidence>
<evidence type="ECO:0000256" key="3">
    <source>
        <dbReference type="ARBA" id="ARBA00022989"/>
    </source>
</evidence>
<evidence type="ECO:0000256" key="4">
    <source>
        <dbReference type="ARBA" id="ARBA00023136"/>
    </source>
</evidence>
<dbReference type="InterPro" id="IPR010652">
    <property type="entry name" value="DUF1232"/>
</dbReference>
<feature type="domain" description="DUF1232" evidence="6">
    <location>
        <begin position="38"/>
        <end position="72"/>
    </location>
</feature>
<evidence type="ECO:0000259" key="6">
    <source>
        <dbReference type="Pfam" id="PF06803"/>
    </source>
</evidence>
<comment type="caution">
    <text evidence="7">The sequence shown here is derived from an EMBL/GenBank/DDBJ whole genome shotgun (WGS) entry which is preliminary data.</text>
</comment>
<keyword evidence="3 5" id="KW-1133">Transmembrane helix</keyword>
<protein>
    <submittedName>
        <fullName evidence="7">DUF1232 domain-containing protein</fullName>
    </submittedName>
</protein>
<dbReference type="EMBL" id="JADZSC010000004">
    <property type="protein sequence ID" value="MBH0231603.1"/>
    <property type="molecule type" value="Genomic_DNA"/>
</dbReference>
<reference evidence="7 8" key="1">
    <citation type="journal article" date="2005" name="Int. J. Syst. Evol. Microbiol.">
        <title>Halobacillus yeomjeoni sp. nov., isolated from a marine solar saltern in Korea.</title>
        <authorList>
            <person name="Yoon J.H."/>
            <person name="Kang S.J."/>
            <person name="Lee C.H."/>
            <person name="Oh H.W."/>
            <person name="Oh T.K."/>
        </authorList>
    </citation>
    <scope>NUCLEOTIDE SEQUENCE [LARGE SCALE GENOMIC DNA]</scope>
    <source>
        <strain evidence="7 8">KCTC 3957</strain>
    </source>
</reference>
<dbReference type="GO" id="GO:0012505">
    <property type="term" value="C:endomembrane system"/>
    <property type="evidence" value="ECO:0007669"/>
    <property type="project" value="UniProtKB-SubCell"/>
</dbReference>
<evidence type="ECO:0000313" key="8">
    <source>
        <dbReference type="Proteomes" id="UP000614490"/>
    </source>
</evidence>
<dbReference type="Pfam" id="PF06803">
    <property type="entry name" value="DUF1232"/>
    <property type="match status" value="1"/>
</dbReference>
<keyword evidence="8" id="KW-1185">Reference proteome</keyword>
<evidence type="ECO:0000313" key="7">
    <source>
        <dbReference type="EMBL" id="MBH0231603.1"/>
    </source>
</evidence>
<name>A0A931HY18_9BACI</name>
<keyword evidence="4 5" id="KW-0472">Membrane</keyword>
<evidence type="ECO:0000256" key="5">
    <source>
        <dbReference type="SAM" id="Phobius"/>
    </source>
</evidence>
<feature type="transmembrane region" description="Helical" evidence="5">
    <location>
        <begin position="38"/>
        <end position="55"/>
    </location>
</feature>
<accession>A0A931HY18</accession>
<dbReference type="AlphaFoldDB" id="A0A931HY18"/>
<keyword evidence="2 5" id="KW-0812">Transmembrane</keyword>
<gene>
    <name evidence="7" type="ORF">H0267_15440</name>
</gene>
<dbReference type="RefSeq" id="WP_197318241.1">
    <property type="nucleotide sequence ID" value="NZ_JADZSC010000004.1"/>
</dbReference>
<proteinExistence type="predicted"/>
<dbReference type="Proteomes" id="UP000614490">
    <property type="component" value="Unassembled WGS sequence"/>
</dbReference>
<sequence length="95" mass="11435">MVVLRLWRRIKFVFNIRKSIPFLVRFFRSEEVSGKKKWISVTFLIAYILFPWDIIPDFLVFFGLLDDVAIFTYIMQWMVKVAPPSLVDELDMKQD</sequence>
<evidence type="ECO:0000256" key="2">
    <source>
        <dbReference type="ARBA" id="ARBA00022692"/>
    </source>
</evidence>